<keyword evidence="3" id="KW-0547">Nucleotide-binding</keyword>
<evidence type="ECO:0000256" key="5">
    <source>
        <dbReference type="SAM" id="MobiDB-lite"/>
    </source>
</evidence>
<evidence type="ECO:0000313" key="7">
    <source>
        <dbReference type="EMBL" id="MFC7136324.1"/>
    </source>
</evidence>
<comment type="caution">
    <text evidence="7">The sequence shown here is derived from an EMBL/GenBank/DDBJ whole genome shotgun (WGS) entry which is preliminary data.</text>
</comment>
<feature type="compositionally biased region" description="Basic residues" evidence="5">
    <location>
        <begin position="150"/>
        <end position="161"/>
    </location>
</feature>
<dbReference type="Gene3D" id="3.40.50.300">
    <property type="entry name" value="P-loop containing nucleotide triphosphate hydrolases"/>
    <property type="match status" value="1"/>
</dbReference>
<comment type="similarity">
    <text evidence="1">Belongs to the ABC transporter superfamily.</text>
</comment>
<dbReference type="InterPro" id="IPR013563">
    <property type="entry name" value="Oligopep_ABC_C"/>
</dbReference>
<dbReference type="PANTHER" id="PTHR43776">
    <property type="entry name" value="TRANSPORT ATP-BINDING PROTEIN"/>
    <property type="match status" value="1"/>
</dbReference>
<feature type="domain" description="Oligopeptide/dipeptide ABC transporter C-terminal" evidence="6">
    <location>
        <begin position="20"/>
        <end position="81"/>
    </location>
</feature>
<dbReference type="InterPro" id="IPR027417">
    <property type="entry name" value="P-loop_NTPase"/>
</dbReference>
<sequence length="224" mass="24127">MSVVREACDRVAVMYAGEIVETGPTAAVLDDPAHPYTRALAAAVPTPDPRAGRPENTLSGAVPDPSDPPDGCRFHTRCPEVIPRRGARSRARSSPRWSTSGRRWRTARRTSAGRGRPTPGTAANARSGRRTASPTRAARRGGARGGARARGGRRRRRRARAPARGVPVGLSRRGAGTDAGRPVGGGPDRGRRRHGLPRRDGRVSPHRPVRGRRLLRRRRGARAT</sequence>
<dbReference type="Proteomes" id="UP001596368">
    <property type="component" value="Unassembled WGS sequence"/>
</dbReference>
<keyword evidence="2" id="KW-0813">Transport</keyword>
<evidence type="ECO:0000256" key="1">
    <source>
        <dbReference type="ARBA" id="ARBA00005417"/>
    </source>
</evidence>
<gene>
    <name evidence="7" type="ORF">ACFQRB_06740</name>
</gene>
<dbReference type="NCBIfam" id="TIGR01727">
    <property type="entry name" value="oligo_HPY"/>
    <property type="match status" value="1"/>
</dbReference>
<evidence type="ECO:0000256" key="3">
    <source>
        <dbReference type="ARBA" id="ARBA00022741"/>
    </source>
</evidence>
<feature type="compositionally biased region" description="Basic residues" evidence="5">
    <location>
        <begin position="204"/>
        <end position="224"/>
    </location>
</feature>
<keyword evidence="8" id="KW-1185">Reference proteome</keyword>
<dbReference type="GO" id="GO:0005524">
    <property type="term" value="F:ATP binding"/>
    <property type="evidence" value="ECO:0007669"/>
    <property type="project" value="UniProtKB-KW"/>
</dbReference>
<evidence type="ECO:0000256" key="2">
    <source>
        <dbReference type="ARBA" id="ARBA00022448"/>
    </source>
</evidence>
<proteinExistence type="inferred from homology"/>
<keyword evidence="4 7" id="KW-0067">ATP-binding</keyword>
<feature type="compositionally biased region" description="Low complexity" evidence="5">
    <location>
        <begin position="109"/>
        <end position="121"/>
    </location>
</feature>
<evidence type="ECO:0000313" key="8">
    <source>
        <dbReference type="Proteomes" id="UP001596368"/>
    </source>
</evidence>
<protein>
    <submittedName>
        <fullName evidence="7">Oligopeptide/dipeptide ABC transporter ATP-binding protein</fullName>
    </submittedName>
</protein>
<evidence type="ECO:0000259" key="6">
    <source>
        <dbReference type="Pfam" id="PF08352"/>
    </source>
</evidence>
<dbReference type="EMBL" id="JBHSZG010000001">
    <property type="protein sequence ID" value="MFC7136324.1"/>
    <property type="molecule type" value="Genomic_DNA"/>
</dbReference>
<name>A0ABD5XRQ1_9EURY</name>
<dbReference type="Pfam" id="PF08352">
    <property type="entry name" value="oligo_HPY"/>
    <property type="match status" value="1"/>
</dbReference>
<organism evidence="7 8">
    <name type="scientific">Halobaculum litoreum</name>
    <dbReference type="NCBI Taxonomy" id="3031998"/>
    <lineage>
        <taxon>Archaea</taxon>
        <taxon>Methanobacteriati</taxon>
        <taxon>Methanobacteriota</taxon>
        <taxon>Stenosarchaea group</taxon>
        <taxon>Halobacteria</taxon>
        <taxon>Halobacteriales</taxon>
        <taxon>Haloferacaceae</taxon>
        <taxon>Halobaculum</taxon>
    </lineage>
</organism>
<accession>A0ABD5XRQ1</accession>
<dbReference type="AlphaFoldDB" id="A0ABD5XRQ1"/>
<feature type="region of interest" description="Disordered" evidence="5">
    <location>
        <begin position="43"/>
        <end position="224"/>
    </location>
</feature>
<reference evidence="7 8" key="1">
    <citation type="journal article" date="2019" name="Int. J. Syst. Evol. Microbiol.">
        <title>The Global Catalogue of Microorganisms (GCM) 10K type strain sequencing project: providing services to taxonomists for standard genome sequencing and annotation.</title>
        <authorList>
            <consortium name="The Broad Institute Genomics Platform"/>
            <consortium name="The Broad Institute Genome Sequencing Center for Infectious Disease"/>
            <person name="Wu L."/>
            <person name="Ma J."/>
        </authorList>
    </citation>
    <scope>NUCLEOTIDE SEQUENCE [LARGE SCALE GENOMIC DNA]</scope>
    <source>
        <strain evidence="7 8">DT92</strain>
    </source>
</reference>
<dbReference type="InterPro" id="IPR050319">
    <property type="entry name" value="ABC_transp_ATP-bind"/>
</dbReference>
<evidence type="ECO:0000256" key="4">
    <source>
        <dbReference type="ARBA" id="ARBA00022840"/>
    </source>
</evidence>
<dbReference type="PANTHER" id="PTHR43776:SF7">
    <property type="entry name" value="D,D-DIPEPTIDE TRANSPORT ATP-BINDING PROTEIN DDPF-RELATED"/>
    <property type="match status" value="1"/>
</dbReference>
<dbReference type="SUPFAM" id="SSF52540">
    <property type="entry name" value="P-loop containing nucleoside triphosphate hydrolases"/>
    <property type="match status" value="1"/>
</dbReference>